<name>A0A9W9VD79_9EURO</name>
<evidence type="ECO:0000313" key="3">
    <source>
        <dbReference type="Proteomes" id="UP001147752"/>
    </source>
</evidence>
<dbReference type="GeneID" id="81464050"/>
<dbReference type="AlphaFoldDB" id="A0A9W9VD79"/>
<sequence>MVLRGLVGSYRAGSPTHKYNDLGSSEPCYLATKAQQQRPSSENPTPYALQDHLQHLDTGEQKLCPRKHRTRDNLETKTKSMEIANTTSSPGPNFAFAGGRTIINP</sequence>
<accession>A0A9W9VD79</accession>
<comment type="caution">
    <text evidence="2">The sequence shown here is derived from an EMBL/GenBank/DDBJ whole genome shotgun (WGS) entry which is preliminary data.</text>
</comment>
<organism evidence="2 3">
    <name type="scientific">Penicillium concentricum</name>
    <dbReference type="NCBI Taxonomy" id="293559"/>
    <lineage>
        <taxon>Eukaryota</taxon>
        <taxon>Fungi</taxon>
        <taxon>Dikarya</taxon>
        <taxon>Ascomycota</taxon>
        <taxon>Pezizomycotina</taxon>
        <taxon>Eurotiomycetes</taxon>
        <taxon>Eurotiomycetidae</taxon>
        <taxon>Eurotiales</taxon>
        <taxon>Aspergillaceae</taxon>
        <taxon>Penicillium</taxon>
    </lineage>
</organism>
<keyword evidence="3" id="KW-1185">Reference proteome</keyword>
<dbReference type="EMBL" id="JAPZBT010000002">
    <property type="protein sequence ID" value="KAJ5375131.1"/>
    <property type="molecule type" value="Genomic_DNA"/>
</dbReference>
<gene>
    <name evidence="2" type="ORF">N7517_007137</name>
</gene>
<reference evidence="2" key="1">
    <citation type="submission" date="2022-12" db="EMBL/GenBank/DDBJ databases">
        <authorList>
            <person name="Petersen C."/>
        </authorList>
    </citation>
    <scope>NUCLEOTIDE SEQUENCE</scope>
    <source>
        <strain evidence="2">IBT 3081</strain>
    </source>
</reference>
<dbReference type="RefSeq" id="XP_056581117.1">
    <property type="nucleotide sequence ID" value="XM_056724867.1"/>
</dbReference>
<evidence type="ECO:0000313" key="2">
    <source>
        <dbReference type="EMBL" id="KAJ5375131.1"/>
    </source>
</evidence>
<proteinExistence type="predicted"/>
<protein>
    <submittedName>
        <fullName evidence="2">Uncharacterized protein</fullName>
    </submittedName>
</protein>
<reference evidence="2" key="2">
    <citation type="journal article" date="2023" name="IMA Fungus">
        <title>Comparative genomic study of the Penicillium genus elucidates a diverse pangenome and 15 lateral gene transfer events.</title>
        <authorList>
            <person name="Petersen C."/>
            <person name="Sorensen T."/>
            <person name="Nielsen M.R."/>
            <person name="Sondergaard T.E."/>
            <person name="Sorensen J.L."/>
            <person name="Fitzpatrick D.A."/>
            <person name="Frisvad J.C."/>
            <person name="Nielsen K.L."/>
        </authorList>
    </citation>
    <scope>NUCLEOTIDE SEQUENCE</scope>
    <source>
        <strain evidence="2">IBT 3081</strain>
    </source>
</reference>
<dbReference type="Proteomes" id="UP001147752">
    <property type="component" value="Unassembled WGS sequence"/>
</dbReference>
<feature type="region of interest" description="Disordered" evidence="1">
    <location>
        <begin position="83"/>
        <end position="105"/>
    </location>
</feature>
<evidence type="ECO:0000256" key="1">
    <source>
        <dbReference type="SAM" id="MobiDB-lite"/>
    </source>
</evidence>